<proteinExistence type="inferred from homology"/>
<keyword evidence="6" id="KW-1185">Reference proteome</keyword>
<dbReference type="PROSITE" id="PS51352">
    <property type="entry name" value="THIOREDOXIN_2"/>
    <property type="match status" value="1"/>
</dbReference>
<comment type="similarity">
    <text evidence="1">Belongs to the protein disulfide isomerase family.</text>
</comment>
<dbReference type="InterPro" id="IPR036249">
    <property type="entry name" value="Thioredoxin-like_sf"/>
</dbReference>
<dbReference type="GO" id="GO:0006457">
    <property type="term" value="P:protein folding"/>
    <property type="evidence" value="ECO:0007669"/>
    <property type="project" value="TreeGrafter"/>
</dbReference>
<feature type="signal peptide" evidence="3">
    <location>
        <begin position="1"/>
        <end position="20"/>
    </location>
</feature>
<dbReference type="Gene3D" id="3.40.30.10">
    <property type="entry name" value="Glutaredoxin"/>
    <property type="match status" value="1"/>
</dbReference>
<dbReference type="CDD" id="cd02961">
    <property type="entry name" value="PDI_a_family"/>
    <property type="match status" value="1"/>
</dbReference>
<sequence length="156" mass="17129">MMFLNSVQLLFAATATAVTASAIPQPLEAGAKTYNAGINLSITSAISNILTPSNFTEALGIEAGAQWLIKFYSPTCPYSKRLAPVWEEFAKTCGEDAVSKNIYIGEVDCKANGYLCQQNDISGYPTVLYFKDGQPIQEVINDRTFVEYDAFLKQLY</sequence>
<dbReference type="InterPro" id="IPR013766">
    <property type="entry name" value="Thioredoxin_domain"/>
</dbReference>
<organism evidence="5 6">
    <name type="scientific">Mycoemilia scoparia</name>
    <dbReference type="NCBI Taxonomy" id="417184"/>
    <lineage>
        <taxon>Eukaryota</taxon>
        <taxon>Fungi</taxon>
        <taxon>Fungi incertae sedis</taxon>
        <taxon>Zoopagomycota</taxon>
        <taxon>Kickxellomycotina</taxon>
        <taxon>Kickxellomycetes</taxon>
        <taxon>Kickxellales</taxon>
        <taxon>Kickxellaceae</taxon>
        <taxon>Mycoemilia</taxon>
    </lineage>
</organism>
<dbReference type="PANTHER" id="PTHR45672:SF3">
    <property type="entry name" value="THIOREDOXIN DOMAIN-CONTAINING PROTEIN 5"/>
    <property type="match status" value="1"/>
</dbReference>
<dbReference type="InterPro" id="IPR051063">
    <property type="entry name" value="PDI"/>
</dbReference>
<comment type="caution">
    <text evidence="5">The sequence shown here is derived from an EMBL/GenBank/DDBJ whole genome shotgun (WGS) entry which is preliminary data.</text>
</comment>
<accession>A0A9W8DJE8</accession>
<evidence type="ECO:0000313" key="6">
    <source>
        <dbReference type="Proteomes" id="UP001150538"/>
    </source>
</evidence>
<evidence type="ECO:0000256" key="1">
    <source>
        <dbReference type="ARBA" id="ARBA00006347"/>
    </source>
</evidence>
<evidence type="ECO:0000256" key="2">
    <source>
        <dbReference type="ARBA" id="ARBA00022729"/>
    </source>
</evidence>
<name>A0A9W8DJE8_9FUNG</name>
<feature type="domain" description="Thioredoxin" evidence="4">
    <location>
        <begin position="9"/>
        <end position="156"/>
    </location>
</feature>
<dbReference type="SUPFAM" id="SSF52833">
    <property type="entry name" value="Thioredoxin-like"/>
    <property type="match status" value="1"/>
</dbReference>
<evidence type="ECO:0000259" key="4">
    <source>
        <dbReference type="PROSITE" id="PS51352"/>
    </source>
</evidence>
<protein>
    <recommendedName>
        <fullName evidence="4">Thioredoxin domain-containing protein</fullName>
    </recommendedName>
</protein>
<gene>
    <name evidence="5" type="ORF">H4219_006189</name>
</gene>
<dbReference type="EMBL" id="JANBPU010000564">
    <property type="protein sequence ID" value="KAJ1910522.1"/>
    <property type="molecule type" value="Genomic_DNA"/>
</dbReference>
<keyword evidence="2 3" id="KW-0732">Signal</keyword>
<feature type="chain" id="PRO_5040946024" description="Thioredoxin domain-containing protein" evidence="3">
    <location>
        <begin position="21"/>
        <end position="156"/>
    </location>
</feature>
<dbReference type="Proteomes" id="UP001150538">
    <property type="component" value="Unassembled WGS sequence"/>
</dbReference>
<reference evidence="5" key="1">
    <citation type="submission" date="2022-07" db="EMBL/GenBank/DDBJ databases">
        <title>Phylogenomic reconstructions and comparative analyses of Kickxellomycotina fungi.</title>
        <authorList>
            <person name="Reynolds N.K."/>
            <person name="Stajich J.E."/>
            <person name="Barry K."/>
            <person name="Grigoriev I.V."/>
            <person name="Crous P."/>
            <person name="Smith M.E."/>
        </authorList>
    </citation>
    <scope>NUCLEOTIDE SEQUENCE</scope>
    <source>
        <strain evidence="5">NBRC 100468</strain>
    </source>
</reference>
<evidence type="ECO:0000256" key="3">
    <source>
        <dbReference type="SAM" id="SignalP"/>
    </source>
</evidence>
<evidence type="ECO:0000313" key="5">
    <source>
        <dbReference type="EMBL" id="KAJ1910522.1"/>
    </source>
</evidence>
<dbReference type="GO" id="GO:0005783">
    <property type="term" value="C:endoplasmic reticulum"/>
    <property type="evidence" value="ECO:0007669"/>
    <property type="project" value="TreeGrafter"/>
</dbReference>
<dbReference type="GO" id="GO:0003756">
    <property type="term" value="F:protein disulfide isomerase activity"/>
    <property type="evidence" value="ECO:0007669"/>
    <property type="project" value="TreeGrafter"/>
</dbReference>
<dbReference type="AlphaFoldDB" id="A0A9W8DJE8"/>
<dbReference type="PANTHER" id="PTHR45672">
    <property type="entry name" value="PROTEIN DISULFIDE-ISOMERASE C17H9.14C-RELATED"/>
    <property type="match status" value="1"/>
</dbReference>
<dbReference type="OrthoDB" id="72053at2759"/>
<dbReference type="Pfam" id="PF00085">
    <property type="entry name" value="Thioredoxin"/>
    <property type="match status" value="1"/>
</dbReference>